<comment type="similarity">
    <text evidence="1">Belongs to the protein disulfide isomerase family.</text>
</comment>
<gene>
    <name evidence="6" type="ORF">PGLA2088_LOCUS23473</name>
</gene>
<dbReference type="CDD" id="cd02961">
    <property type="entry name" value="PDI_a_family"/>
    <property type="match status" value="1"/>
</dbReference>
<dbReference type="InterPro" id="IPR036249">
    <property type="entry name" value="Thioredoxin-like_sf"/>
</dbReference>
<dbReference type="GO" id="GO:0005783">
    <property type="term" value="C:endoplasmic reticulum"/>
    <property type="evidence" value="ECO:0007669"/>
    <property type="project" value="TreeGrafter"/>
</dbReference>
<evidence type="ECO:0000256" key="2">
    <source>
        <dbReference type="ARBA" id="ARBA00022729"/>
    </source>
</evidence>
<dbReference type="Gene3D" id="3.40.30.10">
    <property type="entry name" value="Glutaredoxin"/>
    <property type="match status" value="1"/>
</dbReference>
<dbReference type="AlphaFoldDB" id="A0A813JQW7"/>
<dbReference type="InterPro" id="IPR013766">
    <property type="entry name" value="Thioredoxin_domain"/>
</dbReference>
<evidence type="ECO:0000313" key="6">
    <source>
        <dbReference type="EMBL" id="CAE8683486.1"/>
    </source>
</evidence>
<dbReference type="PROSITE" id="PS51352">
    <property type="entry name" value="THIOREDOXIN_2"/>
    <property type="match status" value="1"/>
</dbReference>
<feature type="signal peptide" evidence="4">
    <location>
        <begin position="1"/>
        <end position="23"/>
    </location>
</feature>
<reference evidence="6" key="1">
    <citation type="submission" date="2021-02" db="EMBL/GenBank/DDBJ databases">
        <authorList>
            <person name="Dougan E. K."/>
            <person name="Rhodes N."/>
            <person name="Thang M."/>
            <person name="Chan C."/>
        </authorList>
    </citation>
    <scope>NUCLEOTIDE SEQUENCE</scope>
</reference>
<name>A0A813JQW7_POLGL</name>
<comment type="caution">
    <text evidence="6">The sequence shown here is derived from an EMBL/GenBank/DDBJ whole genome shotgun (WGS) entry which is preliminary data.</text>
</comment>
<dbReference type="PANTHER" id="PTHR45672:SF3">
    <property type="entry name" value="THIOREDOXIN DOMAIN-CONTAINING PROTEIN 5"/>
    <property type="match status" value="1"/>
</dbReference>
<feature type="compositionally biased region" description="Low complexity" evidence="3">
    <location>
        <begin position="187"/>
        <end position="198"/>
    </location>
</feature>
<evidence type="ECO:0000256" key="4">
    <source>
        <dbReference type="SAM" id="SignalP"/>
    </source>
</evidence>
<dbReference type="Proteomes" id="UP000626109">
    <property type="component" value="Unassembled WGS sequence"/>
</dbReference>
<evidence type="ECO:0000259" key="5">
    <source>
        <dbReference type="PROSITE" id="PS51352"/>
    </source>
</evidence>
<dbReference type="EMBL" id="CAJNNW010026197">
    <property type="protein sequence ID" value="CAE8683486.1"/>
    <property type="molecule type" value="Genomic_DNA"/>
</dbReference>
<dbReference type="InterPro" id="IPR051063">
    <property type="entry name" value="PDI"/>
</dbReference>
<dbReference type="Pfam" id="PF00085">
    <property type="entry name" value="Thioredoxin"/>
    <property type="match status" value="1"/>
</dbReference>
<feature type="region of interest" description="Disordered" evidence="3">
    <location>
        <begin position="153"/>
        <end position="198"/>
    </location>
</feature>
<dbReference type="SUPFAM" id="SSF52833">
    <property type="entry name" value="Thioredoxin-like"/>
    <property type="match status" value="1"/>
</dbReference>
<accession>A0A813JQW7</accession>
<keyword evidence="2 4" id="KW-0732">Signal</keyword>
<protein>
    <recommendedName>
        <fullName evidence="5">Thioredoxin domain-containing protein</fullName>
    </recommendedName>
</protein>
<evidence type="ECO:0000256" key="3">
    <source>
        <dbReference type="SAM" id="MobiDB-lite"/>
    </source>
</evidence>
<feature type="chain" id="PRO_5032940332" description="Thioredoxin domain-containing protein" evidence="4">
    <location>
        <begin position="24"/>
        <end position="198"/>
    </location>
</feature>
<proteinExistence type="inferred from homology"/>
<feature type="domain" description="Thioredoxin" evidence="5">
    <location>
        <begin position="26"/>
        <end position="155"/>
    </location>
</feature>
<organism evidence="6 7">
    <name type="scientific">Polarella glacialis</name>
    <name type="common">Dinoflagellate</name>
    <dbReference type="NCBI Taxonomy" id="89957"/>
    <lineage>
        <taxon>Eukaryota</taxon>
        <taxon>Sar</taxon>
        <taxon>Alveolata</taxon>
        <taxon>Dinophyceae</taxon>
        <taxon>Suessiales</taxon>
        <taxon>Suessiaceae</taxon>
        <taxon>Polarella</taxon>
    </lineage>
</organism>
<sequence length="198" mass="21537">MAMARVPVRRSLLFFAGSTVLNCVWEGRGEASAGREGTGVSCSGEMQSPVENLCLEKWPSVRSEKLWAVMFYSPRCDHCQTLKPKYMQLAREVKDDPELAVGAIDCTQPANQGICITHQIEGYPTIHAVGGGKPVKYTGTAETDEMQKWLQKVRNSTKSTSGGSARCPPGLFGSRGEETELSRSARRTSPTRSPSIPG</sequence>
<dbReference type="GO" id="GO:0003756">
    <property type="term" value="F:protein disulfide isomerase activity"/>
    <property type="evidence" value="ECO:0007669"/>
    <property type="project" value="TreeGrafter"/>
</dbReference>
<evidence type="ECO:0000313" key="7">
    <source>
        <dbReference type="Proteomes" id="UP000626109"/>
    </source>
</evidence>
<dbReference type="GO" id="GO:0006457">
    <property type="term" value="P:protein folding"/>
    <property type="evidence" value="ECO:0007669"/>
    <property type="project" value="TreeGrafter"/>
</dbReference>
<dbReference type="PANTHER" id="PTHR45672">
    <property type="entry name" value="PROTEIN DISULFIDE-ISOMERASE C17H9.14C-RELATED"/>
    <property type="match status" value="1"/>
</dbReference>
<evidence type="ECO:0000256" key="1">
    <source>
        <dbReference type="ARBA" id="ARBA00006347"/>
    </source>
</evidence>
<feature type="compositionally biased region" description="Polar residues" evidence="3">
    <location>
        <begin position="153"/>
        <end position="163"/>
    </location>
</feature>